<dbReference type="Proteomes" id="UP000076078">
    <property type="component" value="Unassembled WGS sequence"/>
</dbReference>
<reference evidence="5 6" key="1">
    <citation type="submission" date="2015-12" db="EMBL/GenBank/DDBJ databases">
        <title>Dictyostelia acquired genes for synthesis and detection of signals that induce cell-type specialization by lateral gene transfer from prokaryotes.</title>
        <authorList>
            <person name="Gloeckner G."/>
            <person name="Schaap P."/>
        </authorList>
    </citation>
    <scope>NUCLEOTIDE SEQUENCE [LARGE SCALE GENOMIC DNA]</scope>
    <source>
        <strain evidence="5 6">TK</strain>
    </source>
</reference>
<evidence type="ECO:0000313" key="5">
    <source>
        <dbReference type="EMBL" id="KYR01280.1"/>
    </source>
</evidence>
<organism evidence="5 6">
    <name type="scientific">Tieghemostelium lacteum</name>
    <name type="common">Slime mold</name>
    <name type="synonym">Dictyostelium lacteum</name>
    <dbReference type="NCBI Taxonomy" id="361077"/>
    <lineage>
        <taxon>Eukaryota</taxon>
        <taxon>Amoebozoa</taxon>
        <taxon>Evosea</taxon>
        <taxon>Eumycetozoa</taxon>
        <taxon>Dictyostelia</taxon>
        <taxon>Dictyosteliales</taxon>
        <taxon>Raperosteliaceae</taxon>
        <taxon>Tieghemostelium</taxon>
    </lineage>
</organism>
<dbReference type="OMA" id="FTCTIVI"/>
<feature type="compositionally biased region" description="Low complexity" evidence="1">
    <location>
        <begin position="958"/>
        <end position="977"/>
    </location>
</feature>
<comment type="caution">
    <text evidence="5">The sequence shown here is derived from an EMBL/GenBank/DDBJ whole genome shotgun (WGS) entry which is preliminary data.</text>
</comment>
<name>A0A152A4W9_TIELA</name>
<feature type="domain" description="DUF7743" evidence="4">
    <location>
        <begin position="370"/>
        <end position="492"/>
    </location>
</feature>
<sequence length="1041" mass="111519">MEPDTGDTLNVPTVVGTGLSGIPSGVVSFTQGTTKTYRITATTNLGSGTITVTVTTQQSATQFVTIDYTCVAQPSPITIARSNLYYSGGNLPDSNSFDFEISNYPLGIKFLDTYCDTPFTCGVTRLIPDSRLYTVPYNLQSNFTSAPLKLTLVDYNSTETVLSTSSFLGSTYQLNSPAIANLQLYPNTASPTFQKPVLNAFYSVDTPASSKHFIKLSVQSSGAIIMNSPVPIGGSPTTSVQYLGQMFAKNPLYQLYGFNGATNSSTQIDSLSIVFPNRPAFGTPLCTTDAKFPQFGISNTNTRLYLIGLTSLIRTLNAPFPYGVSSGNGVSHTYSISTFASQNQKTSLSLVMYQYKDQSASCQFTFTPATADQTAPVLSNVEFTPLSGENAIITLSISDNLSGISQIILQFSDEVSSDTKQSVQVQLGDLVLGTYLDGTYQKVINYLGVVSMSVRVIDNANNVGNYFVSAYKNADLDPLIPQFPLYLQGYHTITKAADITQFSFKSTQVDVSNGNVENELYISFAGQDPTSTLIFQPYFYGGGSWNPSFYSTFSAGKFTIKFTVPARLFTGPIDYSIYIAPHNFTNSQIYNIVGASSQLRAISQNADQIGPLVSDIQVSSAQVTVTNDTVISFTVTIQDSLNGLSKGTIRITSDVDPVGYSYTITPSSGTGTKFQGAYKLDLPLTTNCISQTYQISYLSLYDTSGFHTETYDFNTNTGLDPLVKLATNPTIQTTCAMTPDTTGPVVQTFVVTPDISSVVIDVTGTQEDRTLTAVITASDNESGILITRPPSVYLGAVGFKNEEFPCTLTNNTVDLKTAEFTCTIVIPFGLGYTQGLALSYYGLFNNHFQITGKSMKDLNMAIATSTVKYAPTLLTYSGALANNGGTLTLYGSRFGVISTNTIVQIDKGTGFEDLSLTFDLFSQVVLVFDLPAISGTSFDIRVSVNTIATNKLTIPLTGGTSTTTNNPGTTDNTVDTGQTSSIPDGGSGTQTTNGNPTSSTSTTGAMDSTTQSNVISDSPITHQFNLILLFITVIGCLILLF</sequence>
<feature type="domain" description="DUF7034" evidence="2">
    <location>
        <begin position="744"/>
        <end position="863"/>
    </location>
</feature>
<dbReference type="InterPro" id="IPR056645">
    <property type="entry name" value="DUF7743"/>
</dbReference>
<accession>A0A152A4W9</accession>
<dbReference type="Pfam" id="PF23034">
    <property type="entry name" value="DUF7035"/>
    <property type="match status" value="1"/>
</dbReference>
<evidence type="ECO:0000256" key="1">
    <source>
        <dbReference type="SAM" id="MobiDB-lite"/>
    </source>
</evidence>
<dbReference type="Pfam" id="PF23033">
    <property type="entry name" value="DUF7034"/>
    <property type="match status" value="1"/>
</dbReference>
<proteinExistence type="predicted"/>
<feature type="region of interest" description="Disordered" evidence="1">
    <location>
        <begin position="958"/>
        <end position="1010"/>
    </location>
</feature>
<dbReference type="EMBL" id="LODT01000011">
    <property type="protein sequence ID" value="KYR01280.1"/>
    <property type="molecule type" value="Genomic_DNA"/>
</dbReference>
<keyword evidence="6" id="KW-1185">Reference proteome</keyword>
<feature type="compositionally biased region" description="Low complexity" evidence="1">
    <location>
        <begin position="989"/>
        <end position="1004"/>
    </location>
</feature>
<dbReference type="InterPro" id="IPR055462">
    <property type="entry name" value="DUF7034"/>
</dbReference>
<dbReference type="InterPro" id="IPR055463">
    <property type="entry name" value="DUF7035"/>
</dbReference>
<dbReference type="InParanoid" id="A0A152A4W9"/>
<evidence type="ECO:0000259" key="2">
    <source>
        <dbReference type="Pfam" id="PF23033"/>
    </source>
</evidence>
<dbReference type="AlphaFoldDB" id="A0A152A4W9"/>
<dbReference type="OrthoDB" id="21537at2759"/>
<dbReference type="FunCoup" id="A0A152A4W9">
    <property type="interactions" value="528"/>
</dbReference>
<dbReference type="PANTHER" id="PTHR31378:SF29">
    <property type="entry name" value="EGF-LIKE DOMAIN-CONTAINING PROTEIN-RELATED"/>
    <property type="match status" value="1"/>
</dbReference>
<protein>
    <submittedName>
        <fullName evidence="5">Uncharacterized protein</fullName>
    </submittedName>
</protein>
<dbReference type="Pfam" id="PF24893">
    <property type="entry name" value="DUF7743"/>
    <property type="match status" value="1"/>
</dbReference>
<gene>
    <name evidence="5" type="ORF">DLAC_02403</name>
</gene>
<feature type="domain" description="DUF7035" evidence="3">
    <location>
        <begin position="606"/>
        <end position="735"/>
    </location>
</feature>
<evidence type="ECO:0000259" key="4">
    <source>
        <dbReference type="Pfam" id="PF24893"/>
    </source>
</evidence>
<evidence type="ECO:0000313" key="6">
    <source>
        <dbReference type="Proteomes" id="UP000076078"/>
    </source>
</evidence>
<evidence type="ECO:0000259" key="3">
    <source>
        <dbReference type="Pfam" id="PF23034"/>
    </source>
</evidence>
<dbReference type="PANTHER" id="PTHR31378">
    <property type="entry name" value="EGF-LIKE DOMAIN-CONTAINING PROTEIN-RELATED-RELATED"/>
    <property type="match status" value="1"/>
</dbReference>